<organism evidence="2 3">
    <name type="scientific">Botrytis paeoniae</name>
    <dbReference type="NCBI Taxonomy" id="278948"/>
    <lineage>
        <taxon>Eukaryota</taxon>
        <taxon>Fungi</taxon>
        <taxon>Dikarya</taxon>
        <taxon>Ascomycota</taxon>
        <taxon>Pezizomycotina</taxon>
        <taxon>Leotiomycetes</taxon>
        <taxon>Helotiales</taxon>
        <taxon>Sclerotiniaceae</taxon>
        <taxon>Botrytis</taxon>
    </lineage>
</organism>
<dbReference type="EMBL" id="PQXI01000048">
    <property type="protein sequence ID" value="TGO27050.1"/>
    <property type="molecule type" value="Genomic_DNA"/>
</dbReference>
<evidence type="ECO:0000256" key="1">
    <source>
        <dbReference type="SAM" id="MobiDB-lite"/>
    </source>
</evidence>
<evidence type="ECO:0000313" key="2">
    <source>
        <dbReference type="EMBL" id="TGO27050.1"/>
    </source>
</evidence>
<feature type="region of interest" description="Disordered" evidence="1">
    <location>
        <begin position="1"/>
        <end position="20"/>
    </location>
</feature>
<dbReference type="Proteomes" id="UP000297910">
    <property type="component" value="Unassembled WGS sequence"/>
</dbReference>
<accession>A0A4Z1FUS5</accession>
<proteinExistence type="predicted"/>
<protein>
    <submittedName>
        <fullName evidence="2">Uncharacterized protein</fullName>
    </submittedName>
</protein>
<keyword evidence="3" id="KW-1185">Reference proteome</keyword>
<name>A0A4Z1FUS5_9HELO</name>
<reference evidence="2 3" key="1">
    <citation type="submission" date="2017-12" db="EMBL/GenBank/DDBJ databases">
        <title>Comparative genomics of Botrytis spp.</title>
        <authorList>
            <person name="Valero-Jimenez C.A."/>
            <person name="Tapia P."/>
            <person name="Veloso J."/>
            <person name="Silva-Moreno E."/>
            <person name="Staats M."/>
            <person name="Valdes J.H."/>
            <person name="Van Kan J.A.L."/>
        </authorList>
    </citation>
    <scope>NUCLEOTIDE SEQUENCE [LARGE SCALE GENOMIC DNA]</scope>
    <source>
        <strain evidence="2 3">Bp0003</strain>
    </source>
</reference>
<gene>
    <name evidence="2" type="ORF">BPAE_0048g00210</name>
</gene>
<sequence>MDSHSWAEKRSSCPSGLMNTGEGLGLTVVNSTMIDIAARGLCGVEKLPTDKKTKINDVNVPRLELGCLPRYDMSKDTGIRKVMSSF</sequence>
<evidence type="ECO:0000313" key="3">
    <source>
        <dbReference type="Proteomes" id="UP000297910"/>
    </source>
</evidence>
<dbReference type="AlphaFoldDB" id="A0A4Z1FUS5"/>
<feature type="compositionally biased region" description="Basic and acidic residues" evidence="1">
    <location>
        <begin position="1"/>
        <end position="11"/>
    </location>
</feature>
<comment type="caution">
    <text evidence="2">The sequence shown here is derived from an EMBL/GenBank/DDBJ whole genome shotgun (WGS) entry which is preliminary data.</text>
</comment>